<evidence type="ECO:0000313" key="1">
    <source>
        <dbReference type="EMBL" id="MBK5072183.1"/>
    </source>
</evidence>
<dbReference type="Proteomes" id="UP001296969">
    <property type="component" value="Unassembled WGS sequence"/>
</dbReference>
<evidence type="ECO:0000313" key="4">
    <source>
        <dbReference type="Proteomes" id="UP001296969"/>
    </source>
</evidence>
<proteinExistence type="predicted"/>
<comment type="caution">
    <text evidence="2">The sequence shown here is derived from an EMBL/GenBank/DDBJ whole genome shotgun (WGS) entry which is preliminary data.</text>
</comment>
<evidence type="ECO:0000313" key="2">
    <source>
        <dbReference type="EMBL" id="MBK5175492.1"/>
    </source>
</evidence>
<organism evidence="2 3">
    <name type="scientific">Limnobaculum xujianqingii</name>
    <dbReference type="NCBI Taxonomy" id="2738837"/>
    <lineage>
        <taxon>Bacteria</taxon>
        <taxon>Pseudomonadati</taxon>
        <taxon>Pseudomonadota</taxon>
        <taxon>Gammaproteobacteria</taxon>
        <taxon>Enterobacterales</taxon>
        <taxon>Budviciaceae</taxon>
        <taxon>Limnobaculum</taxon>
    </lineage>
</organism>
<sequence>MKSLVVLKGGMVTPVGFNAYSSCAAIRAGISGVGELYLMEYAGGINPLRGGKVDLPQWWDSLDKLVDLVSPAIWECLSEIPEEEHNNIPILLGVTLPETQFLGQCTDELLYKIEKKLNILHHPLSKLLPYGQSSGIKGINLASELLASKEISYCIVAGTDSYLQEKSTDYYIKNNRIITETNSNGFFPGEAGSAILLVSPEHNLQSGLHVIGIGEAKESAYYLSEKPFMANGMTQAIKQAINDAQVKPEKILCRLTDINGEHYKFHESNIAVGRLNTIGSEDGVDMDIWHPIEFTGEIGAAIVPLLLGLALDAGQKGYNPGKYLLFHVGNDKEDRGALITRYGPPGDE</sequence>
<protein>
    <recommendedName>
        <fullName evidence="5">Beta-ketoacyl synthase N-terminal domain-containing protein</fullName>
    </recommendedName>
</protein>
<dbReference type="SUPFAM" id="SSF53901">
    <property type="entry name" value="Thiolase-like"/>
    <property type="match status" value="2"/>
</dbReference>
<dbReference type="InterPro" id="IPR016039">
    <property type="entry name" value="Thiolase-like"/>
</dbReference>
<gene>
    <name evidence="2" type="ORF">I2492_04025</name>
    <name evidence="1" type="ORF">I2493_04025</name>
</gene>
<dbReference type="AlphaFoldDB" id="A0A9D7AGA3"/>
<dbReference type="GO" id="GO:0016746">
    <property type="term" value="F:acyltransferase activity"/>
    <property type="evidence" value="ECO:0007669"/>
    <property type="project" value="InterPro"/>
</dbReference>
<evidence type="ECO:0000313" key="3">
    <source>
        <dbReference type="Proteomes" id="UP000807542"/>
    </source>
</evidence>
<reference evidence="2 4" key="1">
    <citation type="submission" date="2020-11" db="EMBL/GenBank/DDBJ databases">
        <title>Insectihabitans protaetiae gen. nov. sp. nov. and Insectihabitans allomyrinae sp. nov., isolated from larvae of Protaetia brevitarsis seulensis and Allomyrina dichotoma, respectively.</title>
        <authorList>
            <person name="Lee S.D."/>
            <person name="Byeon Y.-S."/>
            <person name="Kim S.-M."/>
            <person name="Yang H.L."/>
            <person name="Kim I.S."/>
        </authorList>
    </citation>
    <scope>NUCLEOTIDE SEQUENCE</scope>
    <source>
        <strain evidence="2">CWB-B4</strain>
        <strain evidence="1 4">CWB-B43</strain>
    </source>
</reference>
<keyword evidence="4" id="KW-1185">Reference proteome</keyword>
<dbReference type="EMBL" id="JADRCP010000001">
    <property type="protein sequence ID" value="MBK5175492.1"/>
    <property type="molecule type" value="Genomic_DNA"/>
</dbReference>
<accession>A0A9D7AGA3</accession>
<dbReference type="Gene3D" id="3.40.47.10">
    <property type="match status" value="1"/>
</dbReference>
<evidence type="ECO:0008006" key="5">
    <source>
        <dbReference type="Google" id="ProtNLM"/>
    </source>
</evidence>
<dbReference type="EMBL" id="JADRCQ010000001">
    <property type="protein sequence ID" value="MBK5072183.1"/>
    <property type="molecule type" value="Genomic_DNA"/>
</dbReference>
<dbReference type="Proteomes" id="UP000807542">
    <property type="component" value="Unassembled WGS sequence"/>
</dbReference>
<dbReference type="RefSeq" id="WP_228397350.1">
    <property type="nucleotide sequence ID" value="NZ_JADRCP010000001.1"/>
</dbReference>
<name>A0A9D7AGA3_9GAMM</name>